<feature type="compositionally biased region" description="Low complexity" evidence="1">
    <location>
        <begin position="24"/>
        <end position="44"/>
    </location>
</feature>
<name>A0AAW0CJR0_9AGAR</name>
<evidence type="ECO:0000313" key="3">
    <source>
        <dbReference type="Proteomes" id="UP001383192"/>
    </source>
</evidence>
<reference evidence="2 3" key="1">
    <citation type="submission" date="2024-01" db="EMBL/GenBank/DDBJ databases">
        <title>A draft genome for a cacao thread blight-causing isolate of Paramarasmius palmivorus.</title>
        <authorList>
            <person name="Baruah I.K."/>
            <person name="Bukari Y."/>
            <person name="Amoako-Attah I."/>
            <person name="Meinhardt L.W."/>
            <person name="Bailey B.A."/>
            <person name="Cohen S.P."/>
        </authorList>
    </citation>
    <scope>NUCLEOTIDE SEQUENCE [LARGE SCALE GENOMIC DNA]</scope>
    <source>
        <strain evidence="2 3">GH-12</strain>
    </source>
</reference>
<accession>A0AAW0CJR0</accession>
<gene>
    <name evidence="2" type="ORF">VNI00_010311</name>
</gene>
<organism evidence="2 3">
    <name type="scientific">Paramarasmius palmivorus</name>
    <dbReference type="NCBI Taxonomy" id="297713"/>
    <lineage>
        <taxon>Eukaryota</taxon>
        <taxon>Fungi</taxon>
        <taxon>Dikarya</taxon>
        <taxon>Basidiomycota</taxon>
        <taxon>Agaricomycotina</taxon>
        <taxon>Agaricomycetes</taxon>
        <taxon>Agaricomycetidae</taxon>
        <taxon>Agaricales</taxon>
        <taxon>Marasmiineae</taxon>
        <taxon>Marasmiaceae</taxon>
        <taxon>Paramarasmius</taxon>
    </lineage>
</organism>
<comment type="caution">
    <text evidence="2">The sequence shown here is derived from an EMBL/GenBank/DDBJ whole genome shotgun (WGS) entry which is preliminary data.</text>
</comment>
<protein>
    <submittedName>
        <fullName evidence="2">Uncharacterized protein</fullName>
    </submittedName>
</protein>
<feature type="compositionally biased region" description="Basic residues" evidence="1">
    <location>
        <begin position="45"/>
        <end position="55"/>
    </location>
</feature>
<sequence length="147" mass="16172">MSQSRSGSQNGSRRRPSRAQSRLSQASNPSPAQSPEPAQEAVQRPQRRRGGKNRNRANADKPQEGIQGLPPLAQDDQEVAPKKEWPPPMTDPLPGYDSFDEAIKDRLGQEDGDMEEVVKLRLEVNLDVVVTLRATVHGDLTVSLLGE</sequence>
<keyword evidence="3" id="KW-1185">Reference proteome</keyword>
<dbReference type="Proteomes" id="UP001383192">
    <property type="component" value="Unassembled WGS sequence"/>
</dbReference>
<proteinExistence type="predicted"/>
<feature type="compositionally biased region" description="Low complexity" evidence="1">
    <location>
        <begin position="1"/>
        <end position="11"/>
    </location>
</feature>
<dbReference type="AlphaFoldDB" id="A0AAW0CJR0"/>
<feature type="region of interest" description="Disordered" evidence="1">
    <location>
        <begin position="1"/>
        <end position="99"/>
    </location>
</feature>
<dbReference type="EMBL" id="JAYKXP010000040">
    <property type="protein sequence ID" value="KAK7039126.1"/>
    <property type="molecule type" value="Genomic_DNA"/>
</dbReference>
<evidence type="ECO:0000256" key="1">
    <source>
        <dbReference type="SAM" id="MobiDB-lite"/>
    </source>
</evidence>
<evidence type="ECO:0000313" key="2">
    <source>
        <dbReference type="EMBL" id="KAK7039126.1"/>
    </source>
</evidence>